<keyword evidence="2" id="KW-1185">Reference proteome</keyword>
<dbReference type="AlphaFoldDB" id="A0A9W9UCZ5"/>
<reference evidence="1" key="1">
    <citation type="submission" date="2022-12" db="EMBL/GenBank/DDBJ databases">
        <authorList>
            <person name="Petersen C."/>
        </authorList>
    </citation>
    <scope>NUCLEOTIDE SEQUENCE</scope>
    <source>
        <strain evidence="1">IBT 21472</strain>
    </source>
</reference>
<accession>A0A9W9UCZ5</accession>
<name>A0A9W9UCZ5_9EURO</name>
<gene>
    <name evidence="1" type="ORF">N7476_001286</name>
</gene>
<comment type="caution">
    <text evidence="1">The sequence shown here is derived from an EMBL/GenBank/DDBJ whole genome shotgun (WGS) entry which is preliminary data.</text>
</comment>
<protein>
    <submittedName>
        <fullName evidence="1">Uncharacterized protein</fullName>
    </submittedName>
</protein>
<evidence type="ECO:0000313" key="2">
    <source>
        <dbReference type="Proteomes" id="UP001147746"/>
    </source>
</evidence>
<dbReference type="EMBL" id="JAPZBO010000001">
    <property type="protein sequence ID" value="KAJ5331503.1"/>
    <property type="molecule type" value="Genomic_DNA"/>
</dbReference>
<reference evidence="1" key="2">
    <citation type="journal article" date="2023" name="IMA Fungus">
        <title>Comparative genomic study of the Penicillium genus elucidates a diverse pangenome and 15 lateral gene transfer events.</title>
        <authorList>
            <person name="Petersen C."/>
            <person name="Sorensen T."/>
            <person name="Nielsen M.R."/>
            <person name="Sondergaard T.E."/>
            <person name="Sorensen J.L."/>
            <person name="Fitzpatrick D.A."/>
            <person name="Frisvad J.C."/>
            <person name="Nielsen K.L."/>
        </authorList>
    </citation>
    <scope>NUCLEOTIDE SEQUENCE</scope>
    <source>
        <strain evidence="1">IBT 21472</strain>
    </source>
</reference>
<organism evidence="1 2">
    <name type="scientific">Penicillium atrosanguineum</name>
    <dbReference type="NCBI Taxonomy" id="1132637"/>
    <lineage>
        <taxon>Eukaryota</taxon>
        <taxon>Fungi</taxon>
        <taxon>Dikarya</taxon>
        <taxon>Ascomycota</taxon>
        <taxon>Pezizomycotina</taxon>
        <taxon>Eurotiomycetes</taxon>
        <taxon>Eurotiomycetidae</taxon>
        <taxon>Eurotiales</taxon>
        <taxon>Aspergillaceae</taxon>
        <taxon>Penicillium</taxon>
    </lineage>
</organism>
<proteinExistence type="predicted"/>
<dbReference type="Proteomes" id="UP001147746">
    <property type="component" value="Unassembled WGS sequence"/>
</dbReference>
<sequence length="266" mass="30198">MTDDSEIEGLRMRIPQYSYGGRDAFLGIMEHELSLPLPKNDVLLFTISDHQFQRDFLHSDETIFSQSWKEYSSSSHSLLVKMLSGPHEQAHLTFIQIITETANSLGISDELLFQGGRTQHLNTTYKQADSSIVPVAFAARGHPTVAIEVALSESNAQLHRDAENWLRGSQGQVQSVITILIKRNTRDLVIRRWIMQKNALFVAQEVLVNVQLLRTRSQDSFTVTGAPFIIPFHHLFLRPPSSNTNEADFQFNVANLIRLAQRTWSI</sequence>
<evidence type="ECO:0000313" key="1">
    <source>
        <dbReference type="EMBL" id="KAJ5331503.1"/>
    </source>
</evidence>